<keyword evidence="4" id="KW-1185">Reference proteome</keyword>
<gene>
    <name evidence="3" type="ORF">ACFQFQ_23815</name>
</gene>
<dbReference type="Proteomes" id="UP001596353">
    <property type="component" value="Unassembled WGS sequence"/>
</dbReference>
<keyword evidence="3" id="KW-0378">Hydrolase</keyword>
<dbReference type="EMBL" id="JBHSWG010000003">
    <property type="protein sequence ID" value="MFC6761824.1"/>
    <property type="molecule type" value="Genomic_DNA"/>
</dbReference>
<feature type="domain" description="Beta-lactamase-related" evidence="2">
    <location>
        <begin position="105"/>
        <end position="401"/>
    </location>
</feature>
<feature type="chain" id="PRO_5046872221" evidence="1">
    <location>
        <begin position="30"/>
        <end position="411"/>
    </location>
</feature>
<evidence type="ECO:0000313" key="4">
    <source>
        <dbReference type="Proteomes" id="UP001596353"/>
    </source>
</evidence>
<dbReference type="EC" id="3.-.-.-" evidence="3"/>
<keyword evidence="1" id="KW-0732">Signal</keyword>
<protein>
    <submittedName>
        <fullName evidence="3">Serine hydrolase domain-containing protein</fullName>
        <ecNumber evidence="3">3.-.-.-</ecNumber>
    </submittedName>
</protein>
<dbReference type="InterPro" id="IPR012338">
    <property type="entry name" value="Beta-lactam/transpept-like"/>
</dbReference>
<evidence type="ECO:0000313" key="3">
    <source>
        <dbReference type="EMBL" id="MFC6761824.1"/>
    </source>
</evidence>
<sequence length="411" mass="45565">MSKLPRLAATLSVTTACACLGFASWAQDAADPARWLSPTMINARASMFTPTLNYLTFQHMDQMFATRTVPAGSETWELSENPISLEGSYTILGETYDLEGALEQTRTNALVVLKDGELVYERYRNGSGPTTRFLTFSVAKSYTSTLIGLALQDGLIENLDDPVTKYLPEMEGTGYDGPSVRDLLRMRSGVDWEERYEFGSDTQLTKVHDNALVAYNYRWCDYAANESVKGATAPDERFNYATLDTSVLGCIVERVTGRTGAEYMAEKLWQPMGAESDAYWIMDGPDDIGREFYGAGLAVTARDHARFGQMFLQGGMANGTRVLPEAWVTEATVPDAGYSPIEEGSPLGYQYQWWTEADSDVYMAMGLFHQFIRVDPSNKIVIVKTSYTEAPIGNDVENAELFAQITAKLTQ</sequence>
<dbReference type="PANTHER" id="PTHR43283:SF7">
    <property type="entry name" value="BETA-LACTAMASE-RELATED DOMAIN-CONTAINING PROTEIN"/>
    <property type="match status" value="1"/>
</dbReference>
<dbReference type="PANTHER" id="PTHR43283">
    <property type="entry name" value="BETA-LACTAMASE-RELATED"/>
    <property type="match status" value="1"/>
</dbReference>
<organism evidence="3 4">
    <name type="scientific">Sulfitobacter porphyrae</name>
    <dbReference type="NCBI Taxonomy" id="1246864"/>
    <lineage>
        <taxon>Bacteria</taxon>
        <taxon>Pseudomonadati</taxon>
        <taxon>Pseudomonadota</taxon>
        <taxon>Alphaproteobacteria</taxon>
        <taxon>Rhodobacterales</taxon>
        <taxon>Roseobacteraceae</taxon>
        <taxon>Sulfitobacter</taxon>
    </lineage>
</organism>
<dbReference type="GO" id="GO:0016787">
    <property type="term" value="F:hydrolase activity"/>
    <property type="evidence" value="ECO:0007669"/>
    <property type="project" value="UniProtKB-KW"/>
</dbReference>
<dbReference type="InterPro" id="IPR001466">
    <property type="entry name" value="Beta-lactam-related"/>
</dbReference>
<dbReference type="Pfam" id="PF00144">
    <property type="entry name" value="Beta-lactamase"/>
    <property type="match status" value="1"/>
</dbReference>
<comment type="caution">
    <text evidence="3">The sequence shown here is derived from an EMBL/GenBank/DDBJ whole genome shotgun (WGS) entry which is preliminary data.</text>
</comment>
<dbReference type="SUPFAM" id="SSF56601">
    <property type="entry name" value="beta-lactamase/transpeptidase-like"/>
    <property type="match status" value="1"/>
</dbReference>
<feature type="signal peptide" evidence="1">
    <location>
        <begin position="1"/>
        <end position="29"/>
    </location>
</feature>
<name>A0ABW2B812_9RHOB</name>
<dbReference type="Gene3D" id="3.40.710.10">
    <property type="entry name" value="DD-peptidase/beta-lactamase superfamily"/>
    <property type="match status" value="1"/>
</dbReference>
<evidence type="ECO:0000256" key="1">
    <source>
        <dbReference type="SAM" id="SignalP"/>
    </source>
</evidence>
<evidence type="ECO:0000259" key="2">
    <source>
        <dbReference type="Pfam" id="PF00144"/>
    </source>
</evidence>
<dbReference type="InterPro" id="IPR050789">
    <property type="entry name" value="Diverse_Enzym_Activities"/>
</dbReference>
<dbReference type="PROSITE" id="PS51257">
    <property type="entry name" value="PROKAR_LIPOPROTEIN"/>
    <property type="match status" value="1"/>
</dbReference>
<accession>A0ABW2B812</accession>
<proteinExistence type="predicted"/>
<reference evidence="4" key="1">
    <citation type="journal article" date="2019" name="Int. J. Syst. Evol. Microbiol.">
        <title>The Global Catalogue of Microorganisms (GCM) 10K type strain sequencing project: providing services to taxonomists for standard genome sequencing and annotation.</title>
        <authorList>
            <consortium name="The Broad Institute Genomics Platform"/>
            <consortium name="The Broad Institute Genome Sequencing Center for Infectious Disease"/>
            <person name="Wu L."/>
            <person name="Ma J."/>
        </authorList>
    </citation>
    <scope>NUCLEOTIDE SEQUENCE [LARGE SCALE GENOMIC DNA]</scope>
    <source>
        <strain evidence="4">CCUG 66188</strain>
    </source>
</reference>